<dbReference type="FunFam" id="2.40.50.140:FF:000072">
    <property type="entry name" value="SOSS complex subunit B2"/>
    <property type="match status" value="1"/>
</dbReference>
<dbReference type="Gene3D" id="2.40.50.140">
    <property type="entry name" value="Nucleic acid-binding proteins"/>
    <property type="match status" value="1"/>
</dbReference>
<accession>A0A9D4DVP8</accession>
<evidence type="ECO:0000256" key="1">
    <source>
        <dbReference type="ARBA" id="ARBA00023125"/>
    </source>
</evidence>
<proteinExistence type="predicted"/>
<gene>
    <name evidence="3" type="ORF">DPMN_170050</name>
</gene>
<dbReference type="GO" id="GO:0000724">
    <property type="term" value="P:double-strand break repair via homologous recombination"/>
    <property type="evidence" value="ECO:0007669"/>
    <property type="project" value="TreeGrafter"/>
</dbReference>
<dbReference type="AlphaFoldDB" id="A0A9D4DVP8"/>
<protein>
    <submittedName>
        <fullName evidence="3">Uncharacterized protein</fullName>
    </submittedName>
</protein>
<feature type="compositionally biased region" description="Polar residues" evidence="2">
    <location>
        <begin position="251"/>
        <end position="276"/>
    </location>
</feature>
<evidence type="ECO:0000313" key="4">
    <source>
        <dbReference type="Proteomes" id="UP000828390"/>
    </source>
</evidence>
<feature type="compositionally biased region" description="Basic and acidic residues" evidence="2">
    <location>
        <begin position="175"/>
        <end position="188"/>
    </location>
</feature>
<dbReference type="PANTHER" id="PTHR13356">
    <property type="entry name" value="OB FOLD NUCLEIC ACID BINDING PROTEIN-RELATED"/>
    <property type="match status" value="1"/>
</dbReference>
<keyword evidence="1" id="KW-0238">DNA-binding</keyword>
<dbReference type="GO" id="GO:0010212">
    <property type="term" value="P:response to ionizing radiation"/>
    <property type="evidence" value="ECO:0007669"/>
    <property type="project" value="TreeGrafter"/>
</dbReference>
<feature type="region of interest" description="Disordered" evidence="2">
    <location>
        <begin position="167"/>
        <end position="276"/>
    </location>
</feature>
<dbReference type="GO" id="GO:0070876">
    <property type="term" value="C:SOSS complex"/>
    <property type="evidence" value="ECO:0007669"/>
    <property type="project" value="TreeGrafter"/>
</dbReference>
<name>A0A9D4DVP8_DREPO</name>
<comment type="caution">
    <text evidence="3">The sequence shown here is derived from an EMBL/GenBank/DDBJ whole genome shotgun (WGS) entry which is preliminary data.</text>
</comment>
<feature type="compositionally biased region" description="Polar residues" evidence="2">
    <location>
        <begin position="216"/>
        <end position="243"/>
    </location>
</feature>
<dbReference type="Proteomes" id="UP000828390">
    <property type="component" value="Unassembled WGS sequence"/>
</dbReference>
<evidence type="ECO:0000313" key="3">
    <source>
        <dbReference type="EMBL" id="KAH3768834.1"/>
    </source>
</evidence>
<evidence type="ECO:0000256" key="2">
    <source>
        <dbReference type="SAM" id="MobiDB-lite"/>
    </source>
</evidence>
<keyword evidence="4" id="KW-1185">Reference proteome</keyword>
<dbReference type="SUPFAM" id="SSF50249">
    <property type="entry name" value="Nucleic acid-binding proteins"/>
    <property type="match status" value="1"/>
</dbReference>
<dbReference type="GO" id="GO:0005694">
    <property type="term" value="C:chromosome"/>
    <property type="evidence" value="ECO:0007669"/>
    <property type="project" value="UniProtKB-ARBA"/>
</dbReference>
<reference evidence="3" key="2">
    <citation type="submission" date="2020-11" db="EMBL/GenBank/DDBJ databases">
        <authorList>
            <person name="McCartney M.A."/>
            <person name="Auch B."/>
            <person name="Kono T."/>
            <person name="Mallez S."/>
            <person name="Becker A."/>
            <person name="Gohl D.M."/>
            <person name="Silverstein K.A.T."/>
            <person name="Koren S."/>
            <person name="Bechman K.B."/>
            <person name="Herman A."/>
            <person name="Abrahante J.E."/>
            <person name="Garbe J."/>
        </authorList>
    </citation>
    <scope>NUCLEOTIDE SEQUENCE</scope>
    <source>
        <strain evidence="3">Duluth1</strain>
        <tissue evidence="3">Whole animal</tissue>
    </source>
</reference>
<dbReference type="GO" id="GO:0003677">
    <property type="term" value="F:DNA binding"/>
    <property type="evidence" value="ECO:0007669"/>
    <property type="project" value="UniProtKB-KW"/>
</dbReference>
<dbReference type="EMBL" id="JAIWYP010000009">
    <property type="protein sequence ID" value="KAH3768834.1"/>
    <property type="molecule type" value="Genomic_DNA"/>
</dbReference>
<dbReference type="PANTHER" id="PTHR13356:SF0">
    <property type="entry name" value="SOSS COMPLEX SUBUNIT B HOMOLOG"/>
    <property type="match status" value="1"/>
</dbReference>
<dbReference type="InterPro" id="IPR012340">
    <property type="entry name" value="NA-bd_OB-fold"/>
</dbReference>
<dbReference type="CDD" id="cd04491">
    <property type="entry name" value="SoSSB_OBF"/>
    <property type="match status" value="1"/>
</dbReference>
<dbReference type="InterPro" id="IPR051231">
    <property type="entry name" value="SOSS-B"/>
</dbReference>
<sequence length="276" mass="30678">MARVRIKLNHFRFVAAAIYRKNIRTPSEPVKRRNRATNCRIQINKAAMKEEIMSEGVPYAYIKDLKPAQKNLNVIFIVLEVGPATRTKDNHTVRSCRVADKTGSINISIWDDIGELVMSGDICRLVKGYTNIFKNCLTLYAGKNGGITKIGEFCMLFSELPNMSEPNPEYANMGKNKEPLQDQRKSPTEVDGGGAPAVMSQLNNPGGRGSPPVRPNSGQTRPMGNGQNFNQNRQPRAQGNQGPRNYAPHRAQQQFPGNNPQSRMQAQGQGSQRGRK</sequence>
<organism evidence="3 4">
    <name type="scientific">Dreissena polymorpha</name>
    <name type="common">Zebra mussel</name>
    <name type="synonym">Mytilus polymorpha</name>
    <dbReference type="NCBI Taxonomy" id="45954"/>
    <lineage>
        <taxon>Eukaryota</taxon>
        <taxon>Metazoa</taxon>
        <taxon>Spiralia</taxon>
        <taxon>Lophotrochozoa</taxon>
        <taxon>Mollusca</taxon>
        <taxon>Bivalvia</taxon>
        <taxon>Autobranchia</taxon>
        <taxon>Heteroconchia</taxon>
        <taxon>Euheterodonta</taxon>
        <taxon>Imparidentia</taxon>
        <taxon>Neoheterodontei</taxon>
        <taxon>Myida</taxon>
        <taxon>Dreissenoidea</taxon>
        <taxon>Dreissenidae</taxon>
        <taxon>Dreissena</taxon>
    </lineage>
</organism>
<dbReference type="GO" id="GO:0044818">
    <property type="term" value="P:mitotic G2/M transition checkpoint"/>
    <property type="evidence" value="ECO:0007669"/>
    <property type="project" value="TreeGrafter"/>
</dbReference>
<reference evidence="3" key="1">
    <citation type="journal article" date="2019" name="bioRxiv">
        <title>The Genome of the Zebra Mussel, Dreissena polymorpha: A Resource for Invasive Species Research.</title>
        <authorList>
            <person name="McCartney M.A."/>
            <person name="Auch B."/>
            <person name="Kono T."/>
            <person name="Mallez S."/>
            <person name="Zhang Y."/>
            <person name="Obille A."/>
            <person name="Becker A."/>
            <person name="Abrahante J.E."/>
            <person name="Garbe J."/>
            <person name="Badalamenti J.P."/>
            <person name="Herman A."/>
            <person name="Mangelson H."/>
            <person name="Liachko I."/>
            <person name="Sullivan S."/>
            <person name="Sone E.D."/>
            <person name="Koren S."/>
            <person name="Silverstein K.A.T."/>
            <person name="Beckman K.B."/>
            <person name="Gohl D.M."/>
        </authorList>
    </citation>
    <scope>NUCLEOTIDE SEQUENCE</scope>
    <source>
        <strain evidence="3">Duluth1</strain>
        <tissue evidence="3">Whole animal</tissue>
    </source>
</reference>